<sequence length="77" mass="8340">MEHPPGTITYHNAGHCRLSIFGPPDHQRFSLGHEQAANLSNERPNSCSTTGCGLPFGRDCDRTTAVLRSNEPKPVPG</sequence>
<accession>A0ABR3DQP2</accession>
<organism evidence="1 2">
    <name type="scientific">Neurospora intermedia</name>
    <dbReference type="NCBI Taxonomy" id="5142"/>
    <lineage>
        <taxon>Eukaryota</taxon>
        <taxon>Fungi</taxon>
        <taxon>Dikarya</taxon>
        <taxon>Ascomycota</taxon>
        <taxon>Pezizomycotina</taxon>
        <taxon>Sordariomycetes</taxon>
        <taxon>Sordariomycetidae</taxon>
        <taxon>Sordariales</taxon>
        <taxon>Sordariaceae</taxon>
        <taxon>Neurospora</taxon>
    </lineage>
</organism>
<comment type="caution">
    <text evidence="1">The sequence shown here is derived from an EMBL/GenBank/DDBJ whole genome shotgun (WGS) entry which is preliminary data.</text>
</comment>
<proteinExistence type="predicted"/>
<evidence type="ECO:0000313" key="2">
    <source>
        <dbReference type="Proteomes" id="UP001451303"/>
    </source>
</evidence>
<name>A0ABR3DQP2_NEUIN</name>
<protein>
    <submittedName>
        <fullName evidence="1">Uncharacterized protein</fullName>
    </submittedName>
</protein>
<keyword evidence="2" id="KW-1185">Reference proteome</keyword>
<dbReference type="EMBL" id="JAVLET010000001">
    <property type="protein sequence ID" value="KAL0474947.1"/>
    <property type="molecule type" value="Genomic_DNA"/>
</dbReference>
<dbReference type="Proteomes" id="UP001451303">
    <property type="component" value="Unassembled WGS sequence"/>
</dbReference>
<gene>
    <name evidence="1" type="ORF">QR685DRAFT_511260</name>
</gene>
<reference evidence="1 2" key="1">
    <citation type="submission" date="2023-09" db="EMBL/GenBank/DDBJ databases">
        <title>Multi-omics analysis of a traditional fermented food reveals byproduct-associated fungal strains for waste-to-food upcycling.</title>
        <authorList>
            <consortium name="Lawrence Berkeley National Laboratory"/>
            <person name="Rekdal V.M."/>
            <person name="Villalobos-Escobedo J.M."/>
            <person name="Rodriguez-Valeron N."/>
            <person name="Garcia M.O."/>
            <person name="Vasquez D.P."/>
            <person name="Damayanti I."/>
            <person name="Sorensen P.M."/>
            <person name="Baidoo E.E."/>
            <person name="De Carvalho A.C."/>
            <person name="Riley R."/>
            <person name="Lipzen A."/>
            <person name="He G."/>
            <person name="Yan M."/>
            <person name="Haridas S."/>
            <person name="Daum C."/>
            <person name="Yoshinaga Y."/>
            <person name="Ng V."/>
            <person name="Grigoriev I.V."/>
            <person name="Munk R."/>
            <person name="Nuraida L."/>
            <person name="Wijaya C.H."/>
            <person name="Morales P.-C."/>
            <person name="Keasling J.D."/>
        </authorList>
    </citation>
    <scope>NUCLEOTIDE SEQUENCE [LARGE SCALE GENOMIC DNA]</scope>
    <source>
        <strain evidence="1 2">FGSC 2613</strain>
    </source>
</reference>
<evidence type="ECO:0000313" key="1">
    <source>
        <dbReference type="EMBL" id="KAL0474947.1"/>
    </source>
</evidence>